<dbReference type="RefSeq" id="WP_189495870.1">
    <property type="nucleotide sequence ID" value="NZ_BMZH01000003.1"/>
</dbReference>
<dbReference type="Pfam" id="PF07027">
    <property type="entry name" value="DUF1318"/>
    <property type="match status" value="1"/>
</dbReference>
<evidence type="ECO:0008006" key="4">
    <source>
        <dbReference type="Google" id="ProtNLM"/>
    </source>
</evidence>
<reference evidence="2" key="2">
    <citation type="submission" date="2020-09" db="EMBL/GenBank/DDBJ databases">
        <authorList>
            <person name="Sun Q."/>
            <person name="Kim S."/>
        </authorList>
    </citation>
    <scope>NUCLEOTIDE SEQUENCE</scope>
    <source>
        <strain evidence="2">KCTC 32513</strain>
    </source>
</reference>
<feature type="signal peptide" evidence="1">
    <location>
        <begin position="1"/>
        <end position="21"/>
    </location>
</feature>
<feature type="chain" id="PRO_5035243268" description="DUF1318 domain-containing protein" evidence="1">
    <location>
        <begin position="22"/>
        <end position="127"/>
    </location>
</feature>
<dbReference type="InterPro" id="IPR008309">
    <property type="entry name" value="YdbL"/>
</dbReference>
<keyword evidence="3" id="KW-1185">Reference proteome</keyword>
<evidence type="ECO:0000313" key="3">
    <source>
        <dbReference type="Proteomes" id="UP000634004"/>
    </source>
</evidence>
<dbReference type="AlphaFoldDB" id="A0A8J3CQP9"/>
<keyword evidence="1" id="KW-0732">Signal</keyword>
<dbReference type="EMBL" id="BMZH01000003">
    <property type="protein sequence ID" value="GHA88186.1"/>
    <property type="molecule type" value="Genomic_DNA"/>
</dbReference>
<gene>
    <name evidence="2" type="ORF">GCM10009069_08920</name>
</gene>
<organism evidence="2 3">
    <name type="scientific">Algimonas arctica</name>
    <dbReference type="NCBI Taxonomy" id="1479486"/>
    <lineage>
        <taxon>Bacteria</taxon>
        <taxon>Pseudomonadati</taxon>
        <taxon>Pseudomonadota</taxon>
        <taxon>Alphaproteobacteria</taxon>
        <taxon>Maricaulales</taxon>
        <taxon>Robiginitomaculaceae</taxon>
        <taxon>Algimonas</taxon>
    </lineage>
</organism>
<proteinExistence type="predicted"/>
<sequence length="127" mass="13688">MKKLFTAGLMAAALLAGGAMSLHLSGYNIAEAQQAQQSSKTIVDAAKDRGEIGEKFNGQLEAVTPLSANVEAAMDDINIRRKTLYVKLAKEKNESLLDVGKVAAVNQFRDAKPGHYLLGEDGVWKQK</sequence>
<reference evidence="2" key="1">
    <citation type="journal article" date="2014" name="Int. J. Syst. Evol. Microbiol.">
        <title>Complete genome sequence of Corynebacterium casei LMG S-19264T (=DSM 44701T), isolated from a smear-ripened cheese.</title>
        <authorList>
            <consortium name="US DOE Joint Genome Institute (JGI-PGF)"/>
            <person name="Walter F."/>
            <person name="Albersmeier A."/>
            <person name="Kalinowski J."/>
            <person name="Ruckert C."/>
        </authorList>
    </citation>
    <scope>NUCLEOTIDE SEQUENCE</scope>
    <source>
        <strain evidence="2">KCTC 32513</strain>
    </source>
</reference>
<evidence type="ECO:0000313" key="2">
    <source>
        <dbReference type="EMBL" id="GHA88186.1"/>
    </source>
</evidence>
<accession>A0A8J3CQP9</accession>
<evidence type="ECO:0000256" key="1">
    <source>
        <dbReference type="SAM" id="SignalP"/>
    </source>
</evidence>
<comment type="caution">
    <text evidence="2">The sequence shown here is derived from an EMBL/GenBank/DDBJ whole genome shotgun (WGS) entry which is preliminary data.</text>
</comment>
<protein>
    <recommendedName>
        <fullName evidence="4">DUF1318 domain-containing protein</fullName>
    </recommendedName>
</protein>
<name>A0A8J3CQP9_9PROT</name>
<dbReference type="Proteomes" id="UP000634004">
    <property type="component" value="Unassembled WGS sequence"/>
</dbReference>